<reference evidence="2 3" key="1">
    <citation type="journal article" date="2015" name="Genome Announc.">
        <title>Complete Genome Sequence of Clavibacter michiganensis subsp. insidiosus R1-1 Using PacBio Single-Molecule Real-Time Technology.</title>
        <authorList>
            <person name="Lu Y."/>
            <person name="Samac D.A."/>
            <person name="Glazebrook J."/>
            <person name="Ishimaru C.A."/>
        </authorList>
    </citation>
    <scope>NUCLEOTIDE SEQUENCE [LARGE SCALE GENOMIC DNA]</scope>
    <source>
        <strain evidence="2 3">R1-1</strain>
    </source>
</reference>
<dbReference type="PATRIC" id="fig|33014.5.peg.1824"/>
<gene>
    <name evidence="2" type="ORF">VO01_08820</name>
</gene>
<dbReference type="AlphaFoldDB" id="A0A0D5CIW3"/>
<dbReference type="Proteomes" id="UP000032604">
    <property type="component" value="Chromosome"/>
</dbReference>
<evidence type="ECO:0000256" key="1">
    <source>
        <dbReference type="SAM" id="MobiDB-lite"/>
    </source>
</evidence>
<proteinExistence type="predicted"/>
<dbReference type="KEGG" id="cmh:VO01_08820"/>
<feature type="region of interest" description="Disordered" evidence="1">
    <location>
        <begin position="1"/>
        <end position="85"/>
    </location>
</feature>
<dbReference type="HOGENOM" id="CLU_192785_0_0_11"/>
<evidence type="ECO:0000313" key="2">
    <source>
        <dbReference type="EMBL" id="AJW79214.1"/>
    </source>
</evidence>
<sequence length="85" mass="7982">MSDSDIDPLSTVQGAPGVTQAMPGEGDSDASVGGTVPDGESIQHVDDDEAPGDGGLASGGDSLGADEDAADTGAGAGDAPTDLPA</sequence>
<feature type="compositionally biased region" description="Low complexity" evidence="1">
    <location>
        <begin position="71"/>
        <end position="85"/>
    </location>
</feature>
<dbReference type="RefSeq" id="WP_045528320.1">
    <property type="nucleotide sequence ID" value="NZ_CP011043.1"/>
</dbReference>
<name>A0A0D5CIW3_9MICO</name>
<protein>
    <submittedName>
        <fullName evidence="2">Uncharacterized protein</fullName>
    </submittedName>
</protein>
<dbReference type="OrthoDB" id="5125002at2"/>
<dbReference type="EMBL" id="CP011043">
    <property type="protein sequence ID" value="AJW79214.1"/>
    <property type="molecule type" value="Genomic_DNA"/>
</dbReference>
<organism evidence="2 3">
    <name type="scientific">Clavibacter michiganensis subsp. insidiosus</name>
    <dbReference type="NCBI Taxonomy" id="33014"/>
    <lineage>
        <taxon>Bacteria</taxon>
        <taxon>Bacillati</taxon>
        <taxon>Actinomycetota</taxon>
        <taxon>Actinomycetes</taxon>
        <taxon>Micrococcales</taxon>
        <taxon>Microbacteriaceae</taxon>
        <taxon>Clavibacter</taxon>
    </lineage>
</organism>
<accession>A0A0D5CIW3</accession>
<evidence type="ECO:0000313" key="3">
    <source>
        <dbReference type="Proteomes" id="UP000032604"/>
    </source>
</evidence>
<feature type="compositionally biased region" description="Gly residues" evidence="1">
    <location>
        <begin position="52"/>
        <end position="62"/>
    </location>
</feature>